<dbReference type="Pfam" id="PF01135">
    <property type="entry name" value="PCMT"/>
    <property type="match status" value="1"/>
</dbReference>
<accession>A0A844YTQ5</accession>
<evidence type="ECO:0000313" key="1">
    <source>
        <dbReference type="EMBL" id="MXO70502.1"/>
    </source>
</evidence>
<dbReference type="InterPro" id="IPR029063">
    <property type="entry name" value="SAM-dependent_MTases_sf"/>
</dbReference>
<protein>
    <submittedName>
        <fullName evidence="1">Protein-L-isoaspartate O-methyltransferase</fullName>
    </submittedName>
</protein>
<keyword evidence="1" id="KW-0489">Methyltransferase</keyword>
<name>A0A844YTQ5_9SPHN</name>
<dbReference type="AlphaFoldDB" id="A0A844YTQ5"/>
<organism evidence="1 2">
    <name type="scientific">Alteraurantiacibacter buctensis</name>
    <dbReference type="NCBI Taxonomy" id="1503981"/>
    <lineage>
        <taxon>Bacteria</taxon>
        <taxon>Pseudomonadati</taxon>
        <taxon>Pseudomonadota</taxon>
        <taxon>Alphaproteobacteria</taxon>
        <taxon>Sphingomonadales</taxon>
        <taxon>Erythrobacteraceae</taxon>
        <taxon>Alteraurantiacibacter</taxon>
    </lineage>
</organism>
<comment type="caution">
    <text evidence="1">The sequence shown here is derived from an EMBL/GenBank/DDBJ whole genome shotgun (WGS) entry which is preliminary data.</text>
</comment>
<dbReference type="GO" id="GO:0032259">
    <property type="term" value="P:methylation"/>
    <property type="evidence" value="ECO:0007669"/>
    <property type="project" value="UniProtKB-KW"/>
</dbReference>
<dbReference type="Proteomes" id="UP000466966">
    <property type="component" value="Unassembled WGS sequence"/>
</dbReference>
<dbReference type="Gene3D" id="3.40.50.150">
    <property type="entry name" value="Vaccinia Virus protein VP39"/>
    <property type="match status" value="1"/>
</dbReference>
<dbReference type="SUPFAM" id="SSF53335">
    <property type="entry name" value="S-adenosyl-L-methionine-dependent methyltransferases"/>
    <property type="match status" value="1"/>
</dbReference>
<reference evidence="1 2" key="1">
    <citation type="submission" date="2019-12" db="EMBL/GenBank/DDBJ databases">
        <title>Genomic-based taxomic classification of the family Erythrobacteraceae.</title>
        <authorList>
            <person name="Xu L."/>
        </authorList>
    </citation>
    <scope>NUCLEOTIDE SEQUENCE [LARGE SCALE GENOMIC DNA]</scope>
    <source>
        <strain evidence="1 2">M0322</strain>
    </source>
</reference>
<sequence>MVDSQLRTSGVTALWAVGPMGRVPRESYVPESARAVAYMDRAVPLGDGKWLAAPLVHGLLLQEAAPQADDVAIVVDGGSGYLAELLRGQVASVEVLSPEQALTTKGKAKASLIVIDGAVEQVPAALAARLADDGRLVTGLADKGVTSVARGRKAGGNVALLKLIEVGMPRLAQFDVPKGWTF</sequence>
<keyword evidence="1" id="KW-0808">Transferase</keyword>
<keyword evidence="2" id="KW-1185">Reference proteome</keyword>
<gene>
    <name evidence="1" type="ORF">GRI99_02505</name>
</gene>
<dbReference type="EMBL" id="WTYV01000001">
    <property type="protein sequence ID" value="MXO70502.1"/>
    <property type="molecule type" value="Genomic_DNA"/>
</dbReference>
<dbReference type="OrthoDB" id="9798496at2"/>
<proteinExistence type="predicted"/>
<dbReference type="GO" id="GO:0008168">
    <property type="term" value="F:methyltransferase activity"/>
    <property type="evidence" value="ECO:0007669"/>
    <property type="project" value="UniProtKB-KW"/>
</dbReference>
<evidence type="ECO:0000313" key="2">
    <source>
        <dbReference type="Proteomes" id="UP000466966"/>
    </source>
</evidence>